<feature type="domain" description="Prepilin peptidase A24 N-terminal" evidence="9">
    <location>
        <begin position="7"/>
        <end position="86"/>
    </location>
</feature>
<reference evidence="11" key="1">
    <citation type="submission" date="2017-09" db="EMBL/GenBank/DDBJ databases">
        <title>Depth-based differentiation of microbial function through sediment-hosted aquifers and enrichment of novel symbionts in the deep terrestrial subsurface.</title>
        <authorList>
            <person name="Probst A.J."/>
            <person name="Ladd B."/>
            <person name="Jarett J.K."/>
            <person name="Geller-Mcgrath D.E."/>
            <person name="Sieber C.M.K."/>
            <person name="Emerson J.B."/>
            <person name="Anantharaman K."/>
            <person name="Thomas B.C."/>
            <person name="Malmstrom R."/>
            <person name="Stieglmeier M."/>
            <person name="Klingl A."/>
            <person name="Woyke T."/>
            <person name="Ryan C.M."/>
            <person name="Banfield J.F."/>
        </authorList>
    </citation>
    <scope>NUCLEOTIDE SEQUENCE [LARGE SCALE GENOMIC DNA]</scope>
</reference>
<dbReference type="AlphaFoldDB" id="A0A2M7CHR6"/>
<dbReference type="GO" id="GO:0006465">
    <property type="term" value="P:signal peptide processing"/>
    <property type="evidence" value="ECO:0007669"/>
    <property type="project" value="TreeGrafter"/>
</dbReference>
<keyword evidence="6 7" id="KW-0472">Membrane</keyword>
<dbReference type="GO" id="GO:0004190">
    <property type="term" value="F:aspartic-type endopeptidase activity"/>
    <property type="evidence" value="ECO:0007669"/>
    <property type="project" value="InterPro"/>
</dbReference>
<comment type="similarity">
    <text evidence="2">Belongs to the peptidase A24 family.</text>
</comment>
<name>A0A2M7CHR6_9BACT</name>
<feature type="transmembrane region" description="Helical" evidence="7">
    <location>
        <begin position="70"/>
        <end position="91"/>
    </location>
</feature>
<keyword evidence="3" id="KW-1003">Cell membrane</keyword>
<dbReference type="GO" id="GO:0005886">
    <property type="term" value="C:plasma membrane"/>
    <property type="evidence" value="ECO:0007669"/>
    <property type="project" value="UniProtKB-SubCell"/>
</dbReference>
<gene>
    <name evidence="10" type="ORF">COS38_02880</name>
</gene>
<dbReference type="InterPro" id="IPR000045">
    <property type="entry name" value="Prepilin_IV_endopep_pep"/>
</dbReference>
<organism evidence="10 11">
    <name type="scientific">Candidatus Berkelbacteria bacterium CG03_land_8_20_14_0_80_40_36</name>
    <dbReference type="NCBI Taxonomy" id="1974509"/>
    <lineage>
        <taxon>Bacteria</taxon>
        <taxon>Candidatus Berkelbacteria</taxon>
    </lineage>
</organism>
<evidence type="ECO:0000256" key="6">
    <source>
        <dbReference type="ARBA" id="ARBA00023136"/>
    </source>
</evidence>
<dbReference type="Pfam" id="PF01478">
    <property type="entry name" value="Peptidase_A24"/>
    <property type="match status" value="1"/>
</dbReference>
<dbReference type="Gene3D" id="1.20.120.1220">
    <property type="match status" value="1"/>
</dbReference>
<dbReference type="Pfam" id="PF06750">
    <property type="entry name" value="A24_N_bact"/>
    <property type="match status" value="1"/>
</dbReference>
<evidence type="ECO:0000313" key="11">
    <source>
        <dbReference type="Proteomes" id="UP000229966"/>
    </source>
</evidence>
<proteinExistence type="inferred from homology"/>
<feature type="transmembrane region" description="Helical" evidence="7">
    <location>
        <begin position="223"/>
        <end position="245"/>
    </location>
</feature>
<keyword evidence="4 7" id="KW-0812">Transmembrane</keyword>
<evidence type="ECO:0000256" key="3">
    <source>
        <dbReference type="ARBA" id="ARBA00022475"/>
    </source>
</evidence>
<feature type="domain" description="Prepilin type IV endopeptidase peptidase" evidence="8">
    <location>
        <begin position="105"/>
        <end position="206"/>
    </location>
</feature>
<evidence type="ECO:0000259" key="9">
    <source>
        <dbReference type="Pfam" id="PF06750"/>
    </source>
</evidence>
<keyword evidence="5 7" id="KW-1133">Transmembrane helix</keyword>
<dbReference type="InterPro" id="IPR010627">
    <property type="entry name" value="Prepilin_pept_A24_N"/>
</dbReference>
<evidence type="ECO:0000256" key="1">
    <source>
        <dbReference type="ARBA" id="ARBA00004651"/>
    </source>
</evidence>
<feature type="transmembrane region" description="Helical" evidence="7">
    <location>
        <begin position="148"/>
        <end position="166"/>
    </location>
</feature>
<evidence type="ECO:0008006" key="12">
    <source>
        <dbReference type="Google" id="ProtNLM"/>
    </source>
</evidence>
<feature type="transmembrane region" description="Helical" evidence="7">
    <location>
        <begin position="6"/>
        <end position="23"/>
    </location>
</feature>
<feature type="transmembrane region" description="Helical" evidence="7">
    <location>
        <begin position="97"/>
        <end position="115"/>
    </location>
</feature>
<accession>A0A2M7CHR6</accession>
<evidence type="ECO:0000256" key="5">
    <source>
        <dbReference type="ARBA" id="ARBA00022989"/>
    </source>
</evidence>
<comment type="caution">
    <text evidence="10">The sequence shown here is derived from an EMBL/GenBank/DDBJ whole genome shotgun (WGS) entry which is preliminary data.</text>
</comment>
<protein>
    <recommendedName>
        <fullName evidence="12">Prepilin peptidase</fullName>
    </recommendedName>
</protein>
<evidence type="ECO:0000313" key="10">
    <source>
        <dbReference type="EMBL" id="PIV25192.1"/>
    </source>
</evidence>
<feature type="transmembrane region" description="Helical" evidence="7">
    <location>
        <begin position="178"/>
        <end position="211"/>
    </location>
</feature>
<dbReference type="PANTHER" id="PTHR30487:SF0">
    <property type="entry name" value="PREPILIN LEADER PEPTIDASE_N-METHYLTRANSFERASE-RELATED"/>
    <property type="match status" value="1"/>
</dbReference>
<dbReference type="EMBL" id="PEUM01000083">
    <property type="protein sequence ID" value="PIV25192.1"/>
    <property type="molecule type" value="Genomic_DNA"/>
</dbReference>
<dbReference type="Proteomes" id="UP000229966">
    <property type="component" value="Unassembled WGS sequence"/>
</dbReference>
<evidence type="ECO:0000259" key="8">
    <source>
        <dbReference type="Pfam" id="PF01478"/>
    </source>
</evidence>
<sequence length="246" mass="27719">MIYLIFVIGLMLGSFMGVIVKRLEKPKTIIAKPSHCEFCQRNLKPIDLIPLVSFAVNLGKCRYCHKKIGWFYPAVELNVALALAINYQVVFARTQNIWAVIFSSIIVFCLVLAIWTDIKYMVIPDTVTSCILASALVLFFTFNFNFNQFLGAIIGSGFLAIMALAGRGKWMGWGDVKIMLGIGLWLGYPLIISQLLVSFMLGGFISALLLAFKIKKIKDIIPFGPFLIIATLIIYWLNFSIIKLWF</sequence>
<dbReference type="PANTHER" id="PTHR30487">
    <property type="entry name" value="TYPE 4 PREPILIN-LIKE PROTEINS LEADER PEPTIDE-PROCESSING ENZYME"/>
    <property type="match status" value="1"/>
</dbReference>
<feature type="transmembrane region" description="Helical" evidence="7">
    <location>
        <begin position="122"/>
        <end position="142"/>
    </location>
</feature>
<evidence type="ECO:0000256" key="2">
    <source>
        <dbReference type="ARBA" id="ARBA00005801"/>
    </source>
</evidence>
<evidence type="ECO:0000256" key="7">
    <source>
        <dbReference type="SAM" id="Phobius"/>
    </source>
</evidence>
<comment type="subcellular location">
    <subcellularLocation>
        <location evidence="1">Cell membrane</location>
        <topology evidence="1">Multi-pass membrane protein</topology>
    </subcellularLocation>
</comment>
<dbReference type="InterPro" id="IPR050882">
    <property type="entry name" value="Prepilin_peptidase/N-MTase"/>
</dbReference>
<evidence type="ECO:0000256" key="4">
    <source>
        <dbReference type="ARBA" id="ARBA00022692"/>
    </source>
</evidence>